<keyword evidence="3" id="KW-0072">Autophagy</keyword>
<dbReference type="InterPro" id="IPR012445">
    <property type="entry name" value="ATG101"/>
</dbReference>
<name>A0A1E3P2V2_WICAA</name>
<dbReference type="PANTHER" id="PTHR13292">
    <property type="entry name" value="AUTOPHAGY-RELATED PROTEIN 101"/>
    <property type="match status" value="1"/>
</dbReference>
<dbReference type="PANTHER" id="PTHR13292:SF0">
    <property type="entry name" value="AUTOPHAGY-RELATED PROTEIN 101"/>
    <property type="match status" value="1"/>
</dbReference>
<dbReference type="Proteomes" id="UP000094112">
    <property type="component" value="Unassembled WGS sequence"/>
</dbReference>
<feature type="compositionally biased region" description="Low complexity" evidence="4">
    <location>
        <begin position="150"/>
        <end position="177"/>
    </location>
</feature>
<dbReference type="OrthoDB" id="10259639at2759"/>
<dbReference type="GO" id="GO:0000407">
    <property type="term" value="C:phagophore assembly site"/>
    <property type="evidence" value="ECO:0007669"/>
    <property type="project" value="TreeGrafter"/>
</dbReference>
<dbReference type="EMBL" id="KV454210">
    <property type="protein sequence ID" value="ODQ59816.1"/>
    <property type="molecule type" value="Genomic_DNA"/>
</dbReference>
<comment type="similarity">
    <text evidence="1">Belongs to the ATG101 family.</text>
</comment>
<organism evidence="5 6">
    <name type="scientific">Wickerhamomyces anomalus (strain ATCC 58044 / CBS 1984 / NCYC 433 / NRRL Y-366-8)</name>
    <name type="common">Yeast</name>
    <name type="synonym">Hansenula anomala</name>
    <dbReference type="NCBI Taxonomy" id="683960"/>
    <lineage>
        <taxon>Eukaryota</taxon>
        <taxon>Fungi</taxon>
        <taxon>Dikarya</taxon>
        <taxon>Ascomycota</taxon>
        <taxon>Saccharomycotina</taxon>
        <taxon>Saccharomycetes</taxon>
        <taxon>Phaffomycetales</taxon>
        <taxon>Wickerhamomycetaceae</taxon>
        <taxon>Wickerhamomyces</taxon>
    </lineage>
</organism>
<dbReference type="STRING" id="683960.A0A1E3P2V2"/>
<evidence type="ECO:0000313" key="6">
    <source>
        <dbReference type="Proteomes" id="UP000094112"/>
    </source>
</evidence>
<dbReference type="Pfam" id="PF07855">
    <property type="entry name" value="ATG101"/>
    <property type="match status" value="2"/>
</dbReference>
<evidence type="ECO:0000256" key="1">
    <source>
        <dbReference type="ARBA" id="ARBA00007130"/>
    </source>
</evidence>
<evidence type="ECO:0000256" key="2">
    <source>
        <dbReference type="ARBA" id="ARBA00018874"/>
    </source>
</evidence>
<dbReference type="RefSeq" id="XP_019039023.1">
    <property type="nucleotide sequence ID" value="XM_019184117.1"/>
</dbReference>
<protein>
    <recommendedName>
        <fullName evidence="2">Autophagy-related protein 101</fullName>
    </recommendedName>
</protein>
<dbReference type="GO" id="GO:0019901">
    <property type="term" value="F:protein kinase binding"/>
    <property type="evidence" value="ECO:0007669"/>
    <property type="project" value="TreeGrafter"/>
</dbReference>
<reference evidence="5 6" key="1">
    <citation type="journal article" date="2016" name="Proc. Natl. Acad. Sci. U.S.A.">
        <title>Comparative genomics of biotechnologically important yeasts.</title>
        <authorList>
            <person name="Riley R."/>
            <person name="Haridas S."/>
            <person name="Wolfe K.H."/>
            <person name="Lopes M.R."/>
            <person name="Hittinger C.T."/>
            <person name="Goeker M."/>
            <person name="Salamov A.A."/>
            <person name="Wisecaver J.H."/>
            <person name="Long T.M."/>
            <person name="Calvey C.H."/>
            <person name="Aerts A.L."/>
            <person name="Barry K.W."/>
            <person name="Choi C."/>
            <person name="Clum A."/>
            <person name="Coughlan A.Y."/>
            <person name="Deshpande S."/>
            <person name="Douglass A.P."/>
            <person name="Hanson S.J."/>
            <person name="Klenk H.-P."/>
            <person name="LaButti K.M."/>
            <person name="Lapidus A."/>
            <person name="Lindquist E.A."/>
            <person name="Lipzen A.M."/>
            <person name="Meier-Kolthoff J.P."/>
            <person name="Ohm R.A."/>
            <person name="Otillar R.P."/>
            <person name="Pangilinan J.L."/>
            <person name="Peng Y."/>
            <person name="Rokas A."/>
            <person name="Rosa C.A."/>
            <person name="Scheuner C."/>
            <person name="Sibirny A.A."/>
            <person name="Slot J.C."/>
            <person name="Stielow J.B."/>
            <person name="Sun H."/>
            <person name="Kurtzman C.P."/>
            <person name="Blackwell M."/>
            <person name="Grigoriev I.V."/>
            <person name="Jeffries T.W."/>
        </authorList>
    </citation>
    <scope>NUCLEOTIDE SEQUENCE [LARGE SCALE GENOMIC DNA]</scope>
    <source>
        <strain evidence="6">ATCC 58044 / CBS 1984 / NCYC 433 / NRRL Y-366-8</strain>
    </source>
</reference>
<keyword evidence="6" id="KW-1185">Reference proteome</keyword>
<evidence type="ECO:0000256" key="4">
    <source>
        <dbReference type="SAM" id="MobiDB-lite"/>
    </source>
</evidence>
<dbReference type="GO" id="GO:0000045">
    <property type="term" value="P:autophagosome assembly"/>
    <property type="evidence" value="ECO:0007669"/>
    <property type="project" value="TreeGrafter"/>
</dbReference>
<feature type="region of interest" description="Disordered" evidence="4">
    <location>
        <begin position="146"/>
        <end position="177"/>
    </location>
</feature>
<dbReference type="GeneID" id="30201363"/>
<gene>
    <name evidence="5" type="ORF">WICANDRAFT_68398</name>
</gene>
<proteinExistence type="inferred from homology"/>
<sequence length="294" mass="33274">MEFSFDLTADRQHVHDAVKGLIWTIFFYRAFGSIIPSTAEFLDIPYPYFDSPELDNEIEQKLDHLLSRIDSDIATPTLASTSTTSTPFGSPGAKNFTLSSTATSSTNMISNPYANIKFNEPEPLTTFDEFDNDKHSSSVHSLGAISNKLSTKSPSSMPTTSSTLQTTSTRTATNNNNNNVKFGQFTIKFYERKKLKKPTWFGKTEEEINWETWILNVRVVQNNTNHQSTLLENTTNQFEKTVLEISETCDTNKNHIPVITSTELFPFPYTMSTSHGNNDSWKAFIKKMLKDPIY</sequence>
<evidence type="ECO:0000313" key="5">
    <source>
        <dbReference type="EMBL" id="ODQ59816.1"/>
    </source>
</evidence>
<dbReference type="AlphaFoldDB" id="A0A1E3P2V2"/>
<dbReference type="GO" id="GO:1990316">
    <property type="term" value="C:Atg1/ULK1 kinase complex"/>
    <property type="evidence" value="ECO:0007669"/>
    <property type="project" value="TreeGrafter"/>
</dbReference>
<accession>A0A1E3P2V2</accession>
<evidence type="ECO:0000256" key="3">
    <source>
        <dbReference type="ARBA" id="ARBA00023006"/>
    </source>
</evidence>